<organism evidence="2 3">
    <name type="scientific">Arthrobacter pityocampae</name>
    <dbReference type="NCBI Taxonomy" id="547334"/>
    <lineage>
        <taxon>Bacteria</taxon>
        <taxon>Bacillati</taxon>
        <taxon>Actinomycetota</taxon>
        <taxon>Actinomycetes</taxon>
        <taxon>Micrococcales</taxon>
        <taxon>Micrococcaceae</taxon>
        <taxon>Arthrobacter</taxon>
    </lineage>
</organism>
<name>A0A2S5J2G0_9MICC</name>
<dbReference type="Proteomes" id="UP000239297">
    <property type="component" value="Unassembled WGS sequence"/>
</dbReference>
<dbReference type="OrthoDB" id="4948124at2"/>
<accession>A0A2S5J2G0</accession>
<proteinExistence type="predicted"/>
<reference evidence="2 3" key="1">
    <citation type="journal article" date="2014" name="Int. J. Syst. Evol. Microbiol.">
        <title>Arthrobacter pityocampae sp. nov., isolated from Thaumetopoea pityocampa (Lep., Thaumetopoeidae).</title>
        <authorList>
            <person name="Ince I.A."/>
            <person name="Demirbag Z."/>
            <person name="Kati H."/>
        </authorList>
    </citation>
    <scope>NUCLEOTIDE SEQUENCE [LARGE SCALE GENOMIC DNA]</scope>
    <source>
        <strain evidence="2 3">Tp2</strain>
    </source>
</reference>
<feature type="compositionally biased region" description="Pro residues" evidence="1">
    <location>
        <begin position="36"/>
        <end position="45"/>
    </location>
</feature>
<protein>
    <submittedName>
        <fullName evidence="2">Uncharacterized protein</fullName>
    </submittedName>
</protein>
<sequence length="72" mass="7383">MEQPTEKHHLKDLGNAEETDPTAEDAVELGSDVAPSPSPDAPPAPETLAGRVGLEGSADSPTGDDRFTGGSR</sequence>
<dbReference type="AlphaFoldDB" id="A0A2S5J2G0"/>
<feature type="compositionally biased region" description="Basic and acidic residues" evidence="1">
    <location>
        <begin position="63"/>
        <end position="72"/>
    </location>
</feature>
<keyword evidence="3" id="KW-1185">Reference proteome</keyword>
<feature type="compositionally biased region" description="Acidic residues" evidence="1">
    <location>
        <begin position="15"/>
        <end position="27"/>
    </location>
</feature>
<comment type="caution">
    <text evidence="2">The sequence shown here is derived from an EMBL/GenBank/DDBJ whole genome shotgun (WGS) entry which is preliminary data.</text>
</comment>
<feature type="region of interest" description="Disordered" evidence="1">
    <location>
        <begin position="1"/>
        <end position="72"/>
    </location>
</feature>
<evidence type="ECO:0000313" key="3">
    <source>
        <dbReference type="Proteomes" id="UP000239297"/>
    </source>
</evidence>
<feature type="compositionally biased region" description="Basic and acidic residues" evidence="1">
    <location>
        <begin position="1"/>
        <end position="14"/>
    </location>
</feature>
<dbReference type="EMBL" id="PRKW01000001">
    <property type="protein sequence ID" value="PPB50977.1"/>
    <property type="molecule type" value="Genomic_DNA"/>
</dbReference>
<dbReference type="RefSeq" id="WP_104120239.1">
    <property type="nucleotide sequence ID" value="NZ_PRKW01000001.1"/>
</dbReference>
<gene>
    <name evidence="2" type="ORF">C4K88_03750</name>
</gene>
<evidence type="ECO:0000256" key="1">
    <source>
        <dbReference type="SAM" id="MobiDB-lite"/>
    </source>
</evidence>
<evidence type="ECO:0000313" key="2">
    <source>
        <dbReference type="EMBL" id="PPB50977.1"/>
    </source>
</evidence>